<proteinExistence type="predicted"/>
<gene>
    <name evidence="2" type="ORF">RND81_07G033400</name>
</gene>
<feature type="region of interest" description="Disordered" evidence="1">
    <location>
        <begin position="43"/>
        <end position="63"/>
    </location>
</feature>
<dbReference type="Proteomes" id="UP001443914">
    <property type="component" value="Unassembled WGS sequence"/>
</dbReference>
<evidence type="ECO:0000313" key="2">
    <source>
        <dbReference type="EMBL" id="KAK9705094.1"/>
    </source>
</evidence>
<name>A0AAW1JLW7_SAPOF</name>
<dbReference type="EMBL" id="JBDFQZ010000007">
    <property type="protein sequence ID" value="KAK9705094.1"/>
    <property type="molecule type" value="Genomic_DNA"/>
</dbReference>
<evidence type="ECO:0000313" key="3">
    <source>
        <dbReference type="Proteomes" id="UP001443914"/>
    </source>
</evidence>
<sequence>MKILEVVKTGTNIFKLVHMLLAHLVRLRSTNFQLNMTINPTISNEQTERPTGKSVTPARKCTTPPSEFHNFKKKISFHDKLFTALTELSTEHNRVQITHVLKLSKTVLSQSILYTNP</sequence>
<accession>A0AAW1JLW7</accession>
<evidence type="ECO:0000256" key="1">
    <source>
        <dbReference type="SAM" id="MobiDB-lite"/>
    </source>
</evidence>
<comment type="caution">
    <text evidence="2">The sequence shown here is derived from an EMBL/GenBank/DDBJ whole genome shotgun (WGS) entry which is preliminary data.</text>
</comment>
<reference evidence="2" key="1">
    <citation type="submission" date="2024-03" db="EMBL/GenBank/DDBJ databases">
        <title>WGS assembly of Saponaria officinalis var. Norfolk2.</title>
        <authorList>
            <person name="Jenkins J."/>
            <person name="Shu S."/>
            <person name="Grimwood J."/>
            <person name="Barry K."/>
            <person name="Goodstein D."/>
            <person name="Schmutz J."/>
            <person name="Leebens-Mack J."/>
            <person name="Osbourn A."/>
        </authorList>
    </citation>
    <scope>NUCLEOTIDE SEQUENCE [LARGE SCALE GENOMIC DNA]</scope>
    <source>
        <strain evidence="2">JIC</strain>
    </source>
</reference>
<keyword evidence="3" id="KW-1185">Reference proteome</keyword>
<protein>
    <submittedName>
        <fullName evidence="2">Uncharacterized protein</fullName>
    </submittedName>
</protein>
<organism evidence="2 3">
    <name type="scientific">Saponaria officinalis</name>
    <name type="common">Common soapwort</name>
    <name type="synonym">Lychnis saponaria</name>
    <dbReference type="NCBI Taxonomy" id="3572"/>
    <lineage>
        <taxon>Eukaryota</taxon>
        <taxon>Viridiplantae</taxon>
        <taxon>Streptophyta</taxon>
        <taxon>Embryophyta</taxon>
        <taxon>Tracheophyta</taxon>
        <taxon>Spermatophyta</taxon>
        <taxon>Magnoliopsida</taxon>
        <taxon>eudicotyledons</taxon>
        <taxon>Gunneridae</taxon>
        <taxon>Pentapetalae</taxon>
        <taxon>Caryophyllales</taxon>
        <taxon>Caryophyllaceae</taxon>
        <taxon>Caryophylleae</taxon>
        <taxon>Saponaria</taxon>
    </lineage>
</organism>
<dbReference type="AlphaFoldDB" id="A0AAW1JLW7"/>